<dbReference type="Proteomes" id="UP000199415">
    <property type="component" value="Unassembled WGS sequence"/>
</dbReference>
<dbReference type="GO" id="GO:0005737">
    <property type="term" value="C:cytoplasm"/>
    <property type="evidence" value="ECO:0007669"/>
    <property type="project" value="TreeGrafter"/>
</dbReference>
<reference evidence="8 9" key="1">
    <citation type="submission" date="2016-10" db="EMBL/GenBank/DDBJ databases">
        <authorList>
            <person name="de Groot N.N."/>
        </authorList>
    </citation>
    <scope>NUCLEOTIDE SEQUENCE [LARGE SCALE GENOMIC DNA]</scope>
    <source>
        <strain evidence="8 9">DSM 25584</strain>
    </source>
</reference>
<dbReference type="PRINTS" id="PR00073">
    <property type="entry name" value="COPRGNOXDASE"/>
</dbReference>
<evidence type="ECO:0000256" key="6">
    <source>
        <dbReference type="ARBA" id="ARBA00023133"/>
    </source>
</evidence>
<evidence type="ECO:0000256" key="1">
    <source>
        <dbReference type="ARBA" id="ARBA00005168"/>
    </source>
</evidence>
<dbReference type="GO" id="GO:0006782">
    <property type="term" value="P:protoporphyrinogen IX biosynthetic process"/>
    <property type="evidence" value="ECO:0007669"/>
    <property type="project" value="TreeGrafter"/>
</dbReference>
<evidence type="ECO:0000313" key="9">
    <source>
        <dbReference type="Proteomes" id="UP000199415"/>
    </source>
</evidence>
<sequence>MSSESPAPDSVVEQRKQRAEAWFTELRDRLCGEFERIEDELVGINAARLAYTPAGRFQYTPWQRDDSSVADPGGGLMAVMHGRVFEKVGVNVSTVAGHFSENFAQEIPGTEATSGFWACGLSLVAHPRSPHVPPAHMNTRHIVTGKHWFGGGADLNPIVAHEPDTRDFHAALKETCDTHGDDYYDRYAAWADDYFYNKHRGEPRGIGGIFYDYLDSGDWEADFAFTRDVGLTFLDIFPRLVRRHMFTPWTEKERAYQLFRRGRYTEFNLVYDRGTRFGLQTGGNPDAVLMSLPPLASWP</sequence>
<dbReference type="AlphaFoldDB" id="A0A1G7LC04"/>
<evidence type="ECO:0000313" key="8">
    <source>
        <dbReference type="EMBL" id="SDF47018.1"/>
    </source>
</evidence>
<comment type="pathway">
    <text evidence="1">Porphyrin-containing compound metabolism; protoporphyrin-IX biosynthesis; protoporphyrinogen-IX from coproporphyrinogen-III (O2 route): step 1/1.</text>
</comment>
<dbReference type="InterPro" id="IPR036406">
    <property type="entry name" value="Coprogen_oxidase_aer_sf"/>
</dbReference>
<dbReference type="NCBIfam" id="NF003727">
    <property type="entry name" value="PRK05330.1"/>
    <property type="match status" value="1"/>
</dbReference>
<protein>
    <recommendedName>
        <fullName evidence="4">coproporphyrinogen oxidase</fullName>
        <ecNumber evidence="4">1.3.3.3</ecNumber>
    </recommendedName>
</protein>
<dbReference type="EC" id="1.3.3.3" evidence="4"/>
<dbReference type="PANTHER" id="PTHR10755">
    <property type="entry name" value="COPROPORPHYRINOGEN III OXIDASE, MITOCHONDRIAL"/>
    <property type="match status" value="1"/>
</dbReference>
<dbReference type="OrthoDB" id="9777553at2"/>
<gene>
    <name evidence="8" type="ORF">SAMN05216241_101195</name>
</gene>
<keyword evidence="6" id="KW-0350">Heme biosynthesis</keyword>
<keyword evidence="5" id="KW-0560">Oxidoreductase</keyword>
<dbReference type="Gene3D" id="3.40.1500.10">
    <property type="entry name" value="Coproporphyrinogen III oxidase, aerobic"/>
    <property type="match status" value="1"/>
</dbReference>
<organism evidence="8 9">
    <name type="scientific">Limimonas halophila</name>
    <dbReference type="NCBI Taxonomy" id="1082479"/>
    <lineage>
        <taxon>Bacteria</taxon>
        <taxon>Pseudomonadati</taxon>
        <taxon>Pseudomonadota</taxon>
        <taxon>Alphaproteobacteria</taxon>
        <taxon>Rhodospirillales</taxon>
        <taxon>Rhodovibrionaceae</taxon>
        <taxon>Limimonas</taxon>
    </lineage>
</organism>
<name>A0A1G7LC04_9PROT</name>
<evidence type="ECO:0000256" key="5">
    <source>
        <dbReference type="ARBA" id="ARBA00023002"/>
    </source>
</evidence>
<dbReference type="GO" id="GO:0004109">
    <property type="term" value="F:coproporphyrinogen oxidase activity"/>
    <property type="evidence" value="ECO:0007669"/>
    <property type="project" value="UniProtKB-EC"/>
</dbReference>
<proteinExistence type="inferred from homology"/>
<evidence type="ECO:0000256" key="4">
    <source>
        <dbReference type="ARBA" id="ARBA00012869"/>
    </source>
</evidence>
<comment type="subunit">
    <text evidence="3">Homodimer.</text>
</comment>
<dbReference type="InterPro" id="IPR001260">
    <property type="entry name" value="Coprogen_oxidase_aer"/>
</dbReference>
<evidence type="ECO:0000256" key="3">
    <source>
        <dbReference type="ARBA" id="ARBA00011738"/>
    </source>
</evidence>
<dbReference type="STRING" id="1082479.SAMN05216241_101195"/>
<evidence type="ECO:0000256" key="7">
    <source>
        <dbReference type="ARBA" id="ARBA00023244"/>
    </source>
</evidence>
<evidence type="ECO:0000256" key="2">
    <source>
        <dbReference type="ARBA" id="ARBA00010644"/>
    </source>
</evidence>
<dbReference type="Pfam" id="PF01218">
    <property type="entry name" value="Coprogen_oxidas"/>
    <property type="match status" value="1"/>
</dbReference>
<keyword evidence="9" id="KW-1185">Reference proteome</keyword>
<keyword evidence="7" id="KW-0627">Porphyrin biosynthesis</keyword>
<accession>A0A1G7LC04</accession>
<dbReference type="RefSeq" id="WP_090018245.1">
    <property type="nucleotide sequence ID" value="NZ_FNCE01000001.1"/>
</dbReference>
<dbReference type="SUPFAM" id="SSF102886">
    <property type="entry name" value="Coproporphyrinogen III oxidase"/>
    <property type="match status" value="1"/>
</dbReference>
<comment type="similarity">
    <text evidence="2">Belongs to the aerobic coproporphyrinogen-III oxidase family.</text>
</comment>
<dbReference type="PIRSF" id="PIRSF000166">
    <property type="entry name" value="Coproporphyri_ox"/>
    <property type="match status" value="1"/>
</dbReference>
<dbReference type="EMBL" id="FNCE01000001">
    <property type="protein sequence ID" value="SDF47018.1"/>
    <property type="molecule type" value="Genomic_DNA"/>
</dbReference>
<dbReference type="PANTHER" id="PTHR10755:SF0">
    <property type="entry name" value="OXYGEN-DEPENDENT COPROPORPHYRINOGEN-III OXIDASE, MITOCHONDRIAL"/>
    <property type="match status" value="1"/>
</dbReference>